<dbReference type="SUPFAM" id="SSF54518">
    <property type="entry name" value="Tubby C-terminal domain-like"/>
    <property type="match status" value="1"/>
</dbReference>
<name>A0ABQ2IJR2_9MICO</name>
<comment type="caution">
    <text evidence="2">The sequence shown here is derived from an EMBL/GenBank/DDBJ whole genome shotgun (WGS) entry which is preliminary data.</text>
</comment>
<keyword evidence="3" id="KW-1185">Reference proteome</keyword>
<dbReference type="Pfam" id="PF03803">
    <property type="entry name" value="Scramblase"/>
    <property type="match status" value="1"/>
</dbReference>
<dbReference type="Pfam" id="PF10708">
    <property type="entry name" value="DUF2510"/>
    <property type="match status" value="1"/>
</dbReference>
<dbReference type="PANTHER" id="PTHR23248">
    <property type="entry name" value="PHOSPHOLIPID SCRAMBLASE-RELATED"/>
    <property type="match status" value="1"/>
</dbReference>
<accession>A0ABQ2IJR2</accession>
<dbReference type="Proteomes" id="UP000623461">
    <property type="component" value="Unassembled WGS sequence"/>
</dbReference>
<dbReference type="PANTHER" id="PTHR23248:SF9">
    <property type="entry name" value="PHOSPHOLIPID SCRAMBLASE"/>
    <property type="match status" value="1"/>
</dbReference>
<dbReference type="EMBL" id="BMNZ01000015">
    <property type="protein sequence ID" value="GGN10599.1"/>
    <property type="molecule type" value="Genomic_DNA"/>
</dbReference>
<evidence type="ECO:0000259" key="1">
    <source>
        <dbReference type="Pfam" id="PF10708"/>
    </source>
</evidence>
<proteinExistence type="predicted"/>
<reference evidence="3" key="1">
    <citation type="journal article" date="2019" name="Int. J. Syst. Evol. Microbiol.">
        <title>The Global Catalogue of Microorganisms (GCM) 10K type strain sequencing project: providing services to taxonomists for standard genome sequencing and annotation.</title>
        <authorList>
            <consortium name="The Broad Institute Genomics Platform"/>
            <consortium name="The Broad Institute Genome Sequencing Center for Infectious Disease"/>
            <person name="Wu L."/>
            <person name="Ma J."/>
        </authorList>
    </citation>
    <scope>NUCLEOTIDE SEQUENCE [LARGE SCALE GENOMIC DNA]</scope>
    <source>
        <strain evidence="3">JCM 1365</strain>
    </source>
</reference>
<protein>
    <submittedName>
        <fullName evidence="2">Scramblase</fullName>
    </submittedName>
</protein>
<dbReference type="RefSeq" id="WP_030203894.1">
    <property type="nucleotide sequence ID" value="NZ_BMNZ01000015.1"/>
</dbReference>
<dbReference type="InterPro" id="IPR025659">
    <property type="entry name" value="Tubby-like_C"/>
</dbReference>
<evidence type="ECO:0000313" key="3">
    <source>
        <dbReference type="Proteomes" id="UP000623461"/>
    </source>
</evidence>
<dbReference type="InterPro" id="IPR018929">
    <property type="entry name" value="DUF2510"/>
</dbReference>
<dbReference type="InterPro" id="IPR005552">
    <property type="entry name" value="Scramblase"/>
</dbReference>
<organism evidence="2 3">
    <name type="scientific">Terrabacter tumescens</name>
    <dbReference type="NCBI Taxonomy" id="60443"/>
    <lineage>
        <taxon>Bacteria</taxon>
        <taxon>Bacillati</taxon>
        <taxon>Actinomycetota</taxon>
        <taxon>Actinomycetes</taxon>
        <taxon>Micrococcales</taxon>
        <taxon>Intrasporangiaceae</taxon>
        <taxon>Terrabacter</taxon>
    </lineage>
</organism>
<evidence type="ECO:0000313" key="2">
    <source>
        <dbReference type="EMBL" id="GGN10599.1"/>
    </source>
</evidence>
<sequence>MTVQAAPDWYPDPSGRHEMRYWDGSLWTEHVATGGVQATDPPLAASAATSVDRTGSKKVQRQVRGVGVTESAGSAQTTLLTAPVLVVNQKGKLLEVNAQYAIYDQHGRELGSVREVGQSLLKKATAAPNRTRRLQILDTAGGVVLALTQPTRVLTSTMLVRDAEGVQVGEISRKFSFGQVRFGLVSEGRTVGTIQGENSIQSDFGIKDSKGNEIGRISRTSAGLAKEMFTKADHYVVEIHRQLEEPLRSLVVAAALAVDTALRQR</sequence>
<gene>
    <name evidence="2" type="ORF">GCM10009721_43250</name>
</gene>
<feature type="domain" description="DUF2510" evidence="1">
    <location>
        <begin position="9"/>
        <end position="36"/>
    </location>
</feature>